<dbReference type="InterPro" id="IPR013740">
    <property type="entry name" value="Redoxin"/>
</dbReference>
<feature type="domain" description="Thioredoxin" evidence="6">
    <location>
        <begin position="35"/>
        <end position="172"/>
    </location>
</feature>
<evidence type="ECO:0000256" key="5">
    <source>
        <dbReference type="ARBA" id="ARBA00023284"/>
    </source>
</evidence>
<organism evidence="7 8">
    <name type="scientific">Phenylobacterium haematophilum</name>
    <dbReference type="NCBI Taxonomy" id="98513"/>
    <lineage>
        <taxon>Bacteria</taxon>
        <taxon>Pseudomonadati</taxon>
        <taxon>Pseudomonadota</taxon>
        <taxon>Alphaproteobacteria</taxon>
        <taxon>Caulobacterales</taxon>
        <taxon>Caulobacteraceae</taxon>
        <taxon>Phenylobacterium</taxon>
    </lineage>
</organism>
<dbReference type="AlphaFoldDB" id="A0A840A5D9"/>
<gene>
    <name evidence="7" type="ORF">GGQ61_003308</name>
</gene>
<comment type="caution">
    <text evidence="7">The sequence shown here is derived from an EMBL/GenBank/DDBJ whole genome shotgun (WGS) entry which is preliminary data.</text>
</comment>
<dbReference type="GO" id="GO:0017004">
    <property type="term" value="P:cytochrome complex assembly"/>
    <property type="evidence" value="ECO:0007669"/>
    <property type="project" value="UniProtKB-KW"/>
</dbReference>
<keyword evidence="3" id="KW-0201">Cytochrome c-type biogenesis</keyword>
<dbReference type="RefSeq" id="WP_183775166.1">
    <property type="nucleotide sequence ID" value="NZ_JACIDK010000005.1"/>
</dbReference>
<dbReference type="PROSITE" id="PS00194">
    <property type="entry name" value="THIOREDOXIN_1"/>
    <property type="match status" value="1"/>
</dbReference>
<name>A0A840A5D9_9CAUL</name>
<dbReference type="GO" id="GO:0015036">
    <property type="term" value="F:disulfide oxidoreductase activity"/>
    <property type="evidence" value="ECO:0007669"/>
    <property type="project" value="InterPro"/>
</dbReference>
<evidence type="ECO:0000256" key="4">
    <source>
        <dbReference type="ARBA" id="ARBA00023157"/>
    </source>
</evidence>
<comment type="subcellular location">
    <subcellularLocation>
        <location evidence="1">Cell envelope</location>
    </subcellularLocation>
</comment>
<keyword evidence="5" id="KW-0676">Redox-active center</keyword>
<comment type="similarity">
    <text evidence="2">Belongs to the thioredoxin family. DsbE subfamily.</text>
</comment>
<evidence type="ECO:0000313" key="7">
    <source>
        <dbReference type="EMBL" id="MBB3892572.1"/>
    </source>
</evidence>
<dbReference type="EMBL" id="JACIDK010000005">
    <property type="protein sequence ID" value="MBB3892572.1"/>
    <property type="molecule type" value="Genomic_DNA"/>
</dbReference>
<dbReference type="SUPFAM" id="SSF52833">
    <property type="entry name" value="Thioredoxin-like"/>
    <property type="match status" value="1"/>
</dbReference>
<accession>A0A840A5D9</accession>
<evidence type="ECO:0000256" key="1">
    <source>
        <dbReference type="ARBA" id="ARBA00004196"/>
    </source>
</evidence>
<dbReference type="InterPro" id="IPR004799">
    <property type="entry name" value="Periplasmic_diS_OxRdtase_DsbE"/>
</dbReference>
<dbReference type="PROSITE" id="PS51352">
    <property type="entry name" value="THIOREDOXIN_2"/>
    <property type="match status" value="1"/>
</dbReference>
<dbReference type="PANTHER" id="PTHR42852">
    <property type="entry name" value="THIOL:DISULFIDE INTERCHANGE PROTEIN DSBE"/>
    <property type="match status" value="1"/>
</dbReference>
<dbReference type="InterPro" id="IPR013766">
    <property type="entry name" value="Thioredoxin_domain"/>
</dbReference>
<dbReference type="Gene3D" id="3.40.30.10">
    <property type="entry name" value="Glutaredoxin"/>
    <property type="match status" value="1"/>
</dbReference>
<proteinExistence type="inferred from homology"/>
<keyword evidence="8" id="KW-1185">Reference proteome</keyword>
<dbReference type="Pfam" id="PF08534">
    <property type="entry name" value="Redoxin"/>
    <property type="match status" value="1"/>
</dbReference>
<sequence length="172" mass="18456">MNRTLAFLPLAALLALGLLFGLYSLKRDPQVQPDALVGKPLPDLTLPTLDTGRPIRLHDAAQPAPVLVNIFASWCAPCEIEHPVLVDLKKQGVRIVGVAYKDAPENTKAFIGRLGDPYSERLVDRDGRAGIDLGVTGVPETYLVGPGGTILAKHTGPLTLEKARELLAKAPR</sequence>
<evidence type="ECO:0000256" key="3">
    <source>
        <dbReference type="ARBA" id="ARBA00022748"/>
    </source>
</evidence>
<dbReference type="Proteomes" id="UP000530564">
    <property type="component" value="Unassembled WGS sequence"/>
</dbReference>
<dbReference type="PANTHER" id="PTHR42852:SF6">
    <property type="entry name" value="THIOL:DISULFIDE INTERCHANGE PROTEIN DSBE"/>
    <property type="match status" value="1"/>
</dbReference>
<dbReference type="InterPro" id="IPR050553">
    <property type="entry name" value="Thioredoxin_ResA/DsbE_sf"/>
</dbReference>
<keyword evidence="4" id="KW-1015">Disulfide bond</keyword>
<evidence type="ECO:0000256" key="2">
    <source>
        <dbReference type="ARBA" id="ARBA00007758"/>
    </source>
</evidence>
<evidence type="ECO:0000313" key="8">
    <source>
        <dbReference type="Proteomes" id="UP000530564"/>
    </source>
</evidence>
<protein>
    <submittedName>
        <fullName evidence="7">Cytochrome c biogenesis protein CcmG/thiol:disulfide interchange protein DsbE</fullName>
    </submittedName>
</protein>
<dbReference type="InterPro" id="IPR036249">
    <property type="entry name" value="Thioredoxin-like_sf"/>
</dbReference>
<dbReference type="InterPro" id="IPR017937">
    <property type="entry name" value="Thioredoxin_CS"/>
</dbReference>
<dbReference type="GO" id="GO:0030288">
    <property type="term" value="C:outer membrane-bounded periplasmic space"/>
    <property type="evidence" value="ECO:0007669"/>
    <property type="project" value="InterPro"/>
</dbReference>
<dbReference type="NCBIfam" id="TIGR00385">
    <property type="entry name" value="dsbE"/>
    <property type="match status" value="1"/>
</dbReference>
<evidence type="ECO:0000259" key="6">
    <source>
        <dbReference type="PROSITE" id="PS51352"/>
    </source>
</evidence>
<reference evidence="7 8" key="1">
    <citation type="submission" date="2020-08" db="EMBL/GenBank/DDBJ databases">
        <title>Genomic Encyclopedia of Type Strains, Phase IV (KMG-IV): sequencing the most valuable type-strain genomes for metagenomic binning, comparative biology and taxonomic classification.</title>
        <authorList>
            <person name="Goeker M."/>
        </authorList>
    </citation>
    <scope>NUCLEOTIDE SEQUENCE [LARGE SCALE GENOMIC DNA]</scope>
    <source>
        <strain evidence="7 8">DSM 21793</strain>
    </source>
</reference>